<dbReference type="Gene3D" id="3.40.50.300">
    <property type="entry name" value="P-loop containing nucleotide triphosphate hydrolases"/>
    <property type="match status" value="1"/>
</dbReference>
<reference evidence="7 8" key="1">
    <citation type="submission" date="2017-01" db="EMBL/GenBank/DDBJ databases">
        <authorList>
            <person name="Mah S.A."/>
            <person name="Swanson W.J."/>
            <person name="Moy G.W."/>
            <person name="Vacquier V.D."/>
        </authorList>
    </citation>
    <scope>NUCLEOTIDE SEQUENCE [LARGE SCALE GENOMIC DNA]</scope>
    <source>
        <strain evidence="7 8">DSM 11589</strain>
    </source>
</reference>
<keyword evidence="2" id="KW-0813">Transport</keyword>
<dbReference type="InterPro" id="IPR003439">
    <property type="entry name" value="ABC_transporter-like_ATP-bd"/>
</dbReference>
<evidence type="ECO:0000313" key="8">
    <source>
        <dbReference type="Proteomes" id="UP000185678"/>
    </source>
</evidence>
<dbReference type="STRING" id="80876.SAMN05421779_104219"/>
<keyword evidence="8" id="KW-1185">Reference proteome</keyword>
<gene>
    <name evidence="7" type="ORF">SAMN05421779_104219</name>
</gene>
<dbReference type="InterPro" id="IPR050763">
    <property type="entry name" value="ABC_transporter_ATP-binding"/>
</dbReference>
<dbReference type="EMBL" id="FTOA01000004">
    <property type="protein sequence ID" value="SIS87182.1"/>
    <property type="molecule type" value="Genomic_DNA"/>
</dbReference>
<sequence>MTGLSFRYGERVALDEVSLSAEAGRFTALLGPNGAGKSTLFSLLTRLLISRQGQIRIAGHDLERQPRAALAALGVVFQDATLDLDLTVAQNLRYFSRLHGLPPRQAEQRAEEELTRLGLWERRNEKVRALNGGHRRRVEIARALLHRPAVLILDEPTVGLDPPTRRLLVDHIHQLCATTGMAVLWATHLIDEVDPISDRVVILHRGRIRAAGDVPVVLAAAHSDSLADAFRHFTPESPPAQEAC</sequence>
<dbReference type="GO" id="GO:0005524">
    <property type="term" value="F:ATP binding"/>
    <property type="evidence" value="ECO:0007669"/>
    <property type="project" value="UniProtKB-KW"/>
</dbReference>
<evidence type="ECO:0000313" key="7">
    <source>
        <dbReference type="EMBL" id="SIS87182.1"/>
    </source>
</evidence>
<dbReference type="InterPro" id="IPR003593">
    <property type="entry name" value="AAA+_ATPase"/>
</dbReference>
<dbReference type="SUPFAM" id="SSF52540">
    <property type="entry name" value="P-loop containing nucleoside triphosphate hydrolases"/>
    <property type="match status" value="1"/>
</dbReference>
<dbReference type="PANTHER" id="PTHR42711">
    <property type="entry name" value="ABC TRANSPORTER ATP-BINDING PROTEIN"/>
    <property type="match status" value="1"/>
</dbReference>
<dbReference type="Proteomes" id="UP000185678">
    <property type="component" value="Unassembled WGS sequence"/>
</dbReference>
<dbReference type="NCBIfam" id="TIGR03864">
    <property type="entry name" value="PQQ_ABC_ATP"/>
    <property type="match status" value="1"/>
</dbReference>
<keyword evidence="4" id="KW-0547">Nucleotide-binding</keyword>
<name>A0A1N7MMC2_9PROT</name>
<protein>
    <submittedName>
        <fullName evidence="7">ABC-2 type transport system ATP-binding protein</fullName>
    </submittedName>
</protein>
<dbReference type="PANTHER" id="PTHR42711:SF5">
    <property type="entry name" value="ABC TRANSPORTER ATP-BINDING PROTEIN NATA"/>
    <property type="match status" value="1"/>
</dbReference>
<evidence type="ECO:0000256" key="4">
    <source>
        <dbReference type="ARBA" id="ARBA00022741"/>
    </source>
</evidence>
<feature type="domain" description="ABC transporter" evidence="6">
    <location>
        <begin position="4"/>
        <end position="230"/>
    </location>
</feature>
<dbReference type="InterPro" id="IPR022467">
    <property type="entry name" value="ABC_transprt_ATP-bd_su_PQQ"/>
</dbReference>
<evidence type="ECO:0000256" key="1">
    <source>
        <dbReference type="ARBA" id="ARBA00005417"/>
    </source>
</evidence>
<dbReference type="AlphaFoldDB" id="A0A1N7MMC2"/>
<evidence type="ECO:0000256" key="3">
    <source>
        <dbReference type="ARBA" id="ARBA00022458"/>
    </source>
</evidence>
<evidence type="ECO:0000256" key="2">
    <source>
        <dbReference type="ARBA" id="ARBA00022448"/>
    </source>
</evidence>
<comment type="similarity">
    <text evidence="1">Belongs to the ABC transporter superfamily.</text>
</comment>
<dbReference type="GO" id="GO:0016887">
    <property type="term" value="F:ATP hydrolysis activity"/>
    <property type="evidence" value="ECO:0007669"/>
    <property type="project" value="InterPro"/>
</dbReference>
<proteinExistence type="inferred from homology"/>
<keyword evidence="5 7" id="KW-0067">ATP-binding</keyword>
<accession>A0A1N7MMC2</accession>
<dbReference type="SMART" id="SM00382">
    <property type="entry name" value="AAA"/>
    <property type="match status" value="1"/>
</dbReference>
<keyword evidence="3" id="KW-0536">Nodulation</keyword>
<dbReference type="InterPro" id="IPR027417">
    <property type="entry name" value="P-loop_NTPase"/>
</dbReference>
<organism evidence="7 8">
    <name type="scientific">Insolitispirillum peregrinum</name>
    <dbReference type="NCBI Taxonomy" id="80876"/>
    <lineage>
        <taxon>Bacteria</taxon>
        <taxon>Pseudomonadati</taxon>
        <taxon>Pseudomonadota</taxon>
        <taxon>Alphaproteobacteria</taxon>
        <taxon>Rhodospirillales</taxon>
        <taxon>Novispirillaceae</taxon>
        <taxon>Insolitispirillum</taxon>
    </lineage>
</organism>
<dbReference type="PROSITE" id="PS50893">
    <property type="entry name" value="ABC_TRANSPORTER_2"/>
    <property type="match status" value="1"/>
</dbReference>
<dbReference type="Pfam" id="PF00005">
    <property type="entry name" value="ABC_tran"/>
    <property type="match status" value="1"/>
</dbReference>
<evidence type="ECO:0000256" key="5">
    <source>
        <dbReference type="ARBA" id="ARBA00022840"/>
    </source>
</evidence>
<evidence type="ECO:0000259" key="6">
    <source>
        <dbReference type="PROSITE" id="PS50893"/>
    </source>
</evidence>